<dbReference type="Pfam" id="PF01467">
    <property type="entry name" value="CTP_transf_like"/>
    <property type="match status" value="1"/>
</dbReference>
<reference evidence="3" key="1">
    <citation type="submission" date="2022-11" db="UniProtKB">
        <authorList>
            <consortium name="WormBaseParasite"/>
        </authorList>
    </citation>
    <scope>IDENTIFICATION</scope>
</reference>
<evidence type="ECO:0000313" key="2">
    <source>
        <dbReference type="Proteomes" id="UP000887565"/>
    </source>
</evidence>
<dbReference type="GO" id="GO:0004140">
    <property type="term" value="F:dephospho-CoA kinase activity"/>
    <property type="evidence" value="ECO:0007669"/>
    <property type="project" value="TreeGrafter"/>
</dbReference>
<evidence type="ECO:0000259" key="1">
    <source>
        <dbReference type="Pfam" id="PF01467"/>
    </source>
</evidence>
<dbReference type="InterPro" id="IPR004821">
    <property type="entry name" value="Cyt_trans-like"/>
</dbReference>
<evidence type="ECO:0000313" key="3">
    <source>
        <dbReference type="WBParaSite" id="nRc.2.0.1.t16480-RA"/>
    </source>
</evidence>
<sequence>HIYFDQRNTESLKVIFEKSKNFDQDLDAFHRDILACEEKLKYIEFSSKDQLHEQKFNGAYNFDDFAIGMHSGVVLGGTFDRIHNGHKFLLTVAALLAKDKLICGVTDGPMLERKLLYELIEPINRRIQHIREFILDIDASLDFQAVPIYDSFGPSTVEKNLQCIVVSSETIRGASKVNEERSKKGFNELDIHVIDLINDDIKGVIDERKVSSSKIRTSLLGKLIRPS</sequence>
<dbReference type="NCBIfam" id="NF001985">
    <property type="entry name" value="PRK00777.1"/>
    <property type="match status" value="1"/>
</dbReference>
<proteinExistence type="predicted"/>
<organism evidence="2 3">
    <name type="scientific">Romanomermis culicivorax</name>
    <name type="common">Nematode worm</name>
    <dbReference type="NCBI Taxonomy" id="13658"/>
    <lineage>
        <taxon>Eukaryota</taxon>
        <taxon>Metazoa</taxon>
        <taxon>Ecdysozoa</taxon>
        <taxon>Nematoda</taxon>
        <taxon>Enoplea</taxon>
        <taxon>Dorylaimia</taxon>
        <taxon>Mermithida</taxon>
        <taxon>Mermithoidea</taxon>
        <taxon>Mermithidae</taxon>
        <taxon>Romanomermis</taxon>
    </lineage>
</organism>
<dbReference type="Proteomes" id="UP000887565">
    <property type="component" value="Unplaced"/>
</dbReference>
<protein>
    <submittedName>
        <fullName evidence="3">Cytidyltransferase-like domain-containing protein</fullName>
    </submittedName>
</protein>
<dbReference type="PANTHER" id="PTHR10695:SF46">
    <property type="entry name" value="BIFUNCTIONAL COENZYME A SYNTHASE-RELATED"/>
    <property type="match status" value="1"/>
</dbReference>
<dbReference type="PANTHER" id="PTHR10695">
    <property type="entry name" value="DEPHOSPHO-COA KINASE-RELATED"/>
    <property type="match status" value="1"/>
</dbReference>
<name>A0A915IRI8_ROMCU</name>
<dbReference type="Gene3D" id="3.40.50.620">
    <property type="entry name" value="HUPs"/>
    <property type="match status" value="1"/>
</dbReference>
<dbReference type="CDD" id="cd02164">
    <property type="entry name" value="PPAT_CoAS"/>
    <property type="match status" value="1"/>
</dbReference>
<dbReference type="SUPFAM" id="SSF52374">
    <property type="entry name" value="Nucleotidylyl transferase"/>
    <property type="match status" value="1"/>
</dbReference>
<dbReference type="FunFam" id="3.40.50.620:FF:000089">
    <property type="entry name" value="Bifunctional coenzyme A synthase"/>
    <property type="match status" value="1"/>
</dbReference>
<feature type="domain" description="Cytidyltransferase-like" evidence="1">
    <location>
        <begin position="74"/>
        <end position="217"/>
    </location>
</feature>
<accession>A0A915IRI8</accession>
<dbReference type="InterPro" id="IPR014729">
    <property type="entry name" value="Rossmann-like_a/b/a_fold"/>
</dbReference>
<dbReference type="WBParaSite" id="nRc.2.0.1.t16480-RA">
    <property type="protein sequence ID" value="nRc.2.0.1.t16480-RA"/>
    <property type="gene ID" value="nRc.2.0.1.g16480"/>
</dbReference>
<dbReference type="GO" id="GO:0015937">
    <property type="term" value="P:coenzyme A biosynthetic process"/>
    <property type="evidence" value="ECO:0007669"/>
    <property type="project" value="TreeGrafter"/>
</dbReference>
<dbReference type="AlphaFoldDB" id="A0A915IRI8"/>
<keyword evidence="2" id="KW-1185">Reference proteome</keyword>